<evidence type="ECO:0000259" key="4">
    <source>
        <dbReference type="Pfam" id="PF06021"/>
    </source>
</evidence>
<feature type="domain" description="Glycine N-acyltransferase N-terminal" evidence="4">
    <location>
        <begin position="74"/>
        <end position="263"/>
    </location>
</feature>
<dbReference type="OrthoDB" id="61870at2759"/>
<sequence length="364" mass="40624">MRYYVDSEVGVGVKGERKGERINHLCKLQVPKKVLHSSASIQFTTGNSTYWEKIHAPPVQPGRIPPTPQTTLKMYVLRSQEELQVLKDELRSCFPESLKVYGAVLNISRGNVFNQEVLVDSWPNFQVVIARPRREKMPPETNCFAQSCAVFYKGLSAYEKLVQETDAIDWKQEFLLHGLQRGVYQTSRNLAAAKGFSVKLVTQTQVFVLQDPLHVSGTVAMSDSEVKHSSIDSCHAALLNETWSVGGNEQSLQYLTQLIHHFPSSCLMDAEGCPISWVLLDQFGCLTHAYTMPAHRGKGYIQVVMAELAKTLQAMDYPVYGDVLERNSAMQRALQCLGANLPPCFLFFDLHTPHTSAATGSSKA</sequence>
<evidence type="ECO:0000256" key="1">
    <source>
        <dbReference type="ARBA" id="ARBA00022679"/>
    </source>
</evidence>
<evidence type="ECO:0000256" key="3">
    <source>
        <dbReference type="RuleBase" id="RU368002"/>
    </source>
</evidence>
<dbReference type="SUPFAM" id="SSF55729">
    <property type="entry name" value="Acyl-CoA N-acyltransferases (Nat)"/>
    <property type="match status" value="1"/>
</dbReference>
<keyword evidence="2 3" id="KW-0012">Acyltransferase</keyword>
<keyword evidence="1 3" id="KW-0808">Transferase</keyword>
<dbReference type="InterPro" id="IPR013652">
    <property type="entry name" value="Glycine_N-acyltransferase_C"/>
</dbReference>
<dbReference type="GO" id="GO:0047961">
    <property type="term" value="F:glycine N-acyltransferase activity"/>
    <property type="evidence" value="ECO:0007669"/>
    <property type="project" value="InterPro"/>
</dbReference>
<dbReference type="Proteomes" id="UP001142489">
    <property type="component" value="Unassembled WGS sequence"/>
</dbReference>
<dbReference type="InterPro" id="IPR015938">
    <property type="entry name" value="Glycine_N-acyltransferase_N"/>
</dbReference>
<comment type="similarity">
    <text evidence="3">Belongs to the glycine N-acyltransferase family.</text>
</comment>
<dbReference type="AlphaFoldDB" id="A0A9Q1BAF1"/>
<dbReference type="Pfam" id="PF06021">
    <property type="entry name" value="Gly_acyl_tr_N"/>
    <property type="match status" value="1"/>
</dbReference>
<proteinExistence type="inferred from homology"/>
<organism evidence="6 7">
    <name type="scientific">Phrynocephalus forsythii</name>
    <dbReference type="NCBI Taxonomy" id="171643"/>
    <lineage>
        <taxon>Eukaryota</taxon>
        <taxon>Metazoa</taxon>
        <taxon>Chordata</taxon>
        <taxon>Craniata</taxon>
        <taxon>Vertebrata</taxon>
        <taxon>Euteleostomi</taxon>
        <taxon>Lepidosauria</taxon>
        <taxon>Squamata</taxon>
        <taxon>Bifurcata</taxon>
        <taxon>Unidentata</taxon>
        <taxon>Episquamata</taxon>
        <taxon>Toxicofera</taxon>
        <taxon>Iguania</taxon>
        <taxon>Acrodonta</taxon>
        <taxon>Agamidae</taxon>
        <taxon>Agaminae</taxon>
        <taxon>Phrynocephalus</taxon>
    </lineage>
</organism>
<dbReference type="GO" id="GO:0005739">
    <property type="term" value="C:mitochondrion"/>
    <property type="evidence" value="ECO:0007669"/>
    <property type="project" value="InterPro"/>
</dbReference>
<reference evidence="6" key="1">
    <citation type="journal article" date="2023" name="DNA Res.">
        <title>Chromosome-level genome assembly of Phrynocephalus forsythii using third-generation DNA sequencing and Hi-C analysis.</title>
        <authorList>
            <person name="Qi Y."/>
            <person name="Zhao W."/>
            <person name="Zhao Y."/>
            <person name="Niu C."/>
            <person name="Cao S."/>
            <person name="Zhang Y."/>
        </authorList>
    </citation>
    <scope>NUCLEOTIDE SEQUENCE</scope>
    <source>
        <tissue evidence="6">Muscle</tissue>
    </source>
</reference>
<name>A0A9Q1BAF1_9SAUR</name>
<evidence type="ECO:0000313" key="6">
    <source>
        <dbReference type="EMBL" id="KAJ7346034.1"/>
    </source>
</evidence>
<dbReference type="PANTHER" id="PTHR15298">
    <property type="entry name" value="L-COA N-ACYLTRANSFERASE-RELATED"/>
    <property type="match status" value="1"/>
</dbReference>
<dbReference type="Pfam" id="PF08444">
    <property type="entry name" value="Gly_acyl_tr_C"/>
    <property type="match status" value="1"/>
</dbReference>
<dbReference type="EMBL" id="JAPFRF010000001">
    <property type="protein sequence ID" value="KAJ7346034.1"/>
    <property type="molecule type" value="Genomic_DNA"/>
</dbReference>
<dbReference type="PANTHER" id="PTHR15298:SF1">
    <property type="entry name" value="GLYCINE N-ACYLTRANSFERASE-LIKE PROTEIN"/>
    <property type="match status" value="1"/>
</dbReference>
<dbReference type="EC" id="2.3.1.-" evidence="3"/>
<evidence type="ECO:0000256" key="2">
    <source>
        <dbReference type="ARBA" id="ARBA00023315"/>
    </source>
</evidence>
<dbReference type="InterPro" id="IPR016181">
    <property type="entry name" value="Acyl_CoA_acyltransferase"/>
</dbReference>
<feature type="domain" description="Glycine N-acyltransferase C-terminal" evidence="5">
    <location>
        <begin position="266"/>
        <end position="344"/>
    </location>
</feature>
<evidence type="ECO:0000259" key="5">
    <source>
        <dbReference type="Pfam" id="PF08444"/>
    </source>
</evidence>
<gene>
    <name evidence="6" type="ORF">JRQ81_001984</name>
</gene>
<dbReference type="Gene3D" id="3.40.630.30">
    <property type="match status" value="1"/>
</dbReference>
<accession>A0A9Q1BAF1</accession>
<comment type="caution">
    <text evidence="6">The sequence shown here is derived from an EMBL/GenBank/DDBJ whole genome shotgun (WGS) entry which is preliminary data.</text>
</comment>
<dbReference type="InterPro" id="IPR010313">
    <property type="entry name" value="Glycine_N-acyltransferase"/>
</dbReference>
<evidence type="ECO:0000313" key="7">
    <source>
        <dbReference type="Proteomes" id="UP001142489"/>
    </source>
</evidence>
<protein>
    <recommendedName>
        <fullName evidence="3">Glycine N-acyltransferase-like protein</fullName>
        <ecNumber evidence="3">2.3.1.-</ecNumber>
    </recommendedName>
</protein>
<keyword evidence="7" id="KW-1185">Reference proteome</keyword>